<dbReference type="EMBL" id="JBHSWT010000382">
    <property type="protein sequence ID" value="MFC6771447.1"/>
    <property type="molecule type" value="Genomic_DNA"/>
</dbReference>
<keyword evidence="2" id="KW-0378">Hydrolase</keyword>
<dbReference type="GO" id="GO:0004177">
    <property type="term" value="F:aminopeptidase activity"/>
    <property type="evidence" value="ECO:0007669"/>
    <property type="project" value="UniProtKB-KW"/>
</dbReference>
<proteinExistence type="predicted"/>
<gene>
    <name evidence="2" type="ORF">ACFQDD_07965</name>
</gene>
<comment type="caution">
    <text evidence="2">The sequence shown here is derived from an EMBL/GenBank/DDBJ whole genome shotgun (WGS) entry which is preliminary data.</text>
</comment>
<reference evidence="2 3" key="1">
    <citation type="journal article" date="2019" name="Int. J. Syst. Evol. Microbiol.">
        <title>The Global Catalogue of Microorganisms (GCM) 10K type strain sequencing project: providing services to taxonomists for standard genome sequencing and annotation.</title>
        <authorList>
            <consortium name="The Broad Institute Genomics Platform"/>
            <consortium name="The Broad Institute Genome Sequencing Center for Infectious Disease"/>
            <person name="Wu L."/>
            <person name="Ma J."/>
        </authorList>
    </citation>
    <scope>NUCLEOTIDE SEQUENCE [LARGE SCALE GENOMIC DNA]</scope>
    <source>
        <strain evidence="2 3">PJ61</strain>
    </source>
</reference>
<protein>
    <submittedName>
        <fullName evidence="2">Aminopeptidase</fullName>
    </submittedName>
</protein>
<dbReference type="Pfam" id="PF26233">
    <property type="entry name" value="NicX"/>
    <property type="match status" value="1"/>
</dbReference>
<accession>A0ABD5T6L0</accession>
<keyword evidence="2" id="KW-0031">Aminopeptidase</keyword>
<keyword evidence="2" id="KW-0645">Protease</keyword>
<keyword evidence="3" id="KW-1185">Reference proteome</keyword>
<organism evidence="2 3">
    <name type="scientific">Halorubrum pallidum</name>
    <dbReference type="NCBI Taxonomy" id="1526114"/>
    <lineage>
        <taxon>Archaea</taxon>
        <taxon>Methanobacteriati</taxon>
        <taxon>Methanobacteriota</taxon>
        <taxon>Stenosarchaea group</taxon>
        <taxon>Halobacteria</taxon>
        <taxon>Halobacteriales</taxon>
        <taxon>Haloferacaceae</taxon>
        <taxon>Halorubrum</taxon>
    </lineage>
</organism>
<name>A0ABD5T6L0_9EURY</name>
<dbReference type="SUPFAM" id="SSF144052">
    <property type="entry name" value="Thermophilic metalloprotease-like"/>
    <property type="match status" value="1"/>
</dbReference>
<dbReference type="InterPro" id="IPR052170">
    <property type="entry name" value="M29_Exopeptidase"/>
</dbReference>
<dbReference type="AlphaFoldDB" id="A0ABD5T6L0"/>
<sequence length="328" mass="34694">MKELEYSDTCRDVVENVGEIQSDEEVVVLTDPLMVHVARPLVSAARATGATASLLVKPRLDGHNVEQPAAVAGALCEADVVVDVGTYDIAHTDARRDAAESGTRFVLMRGVSEDVMMDQMDTDYDALMDVTRAVAEIQTSAESARITDDAGTELSVSLKGRSGFPIDDGFDRGLVVLPAGKSAITPVEGSAQGTVVVDYSIDGLGQLDNPVELTIQDGRVEGISGGTQADELSRLVESTGDCARNIAEAPSIGTNPDVELTGNQATDKKRRGTMHIAIGDNITLGGSVACDLHLDMTLTEATVTFDGFTVLDEGTFREEAVLEHARTL</sequence>
<dbReference type="PANTHER" id="PTHR34448">
    <property type="entry name" value="AMINOPEPTIDASE"/>
    <property type="match status" value="1"/>
</dbReference>
<evidence type="ECO:0000256" key="1">
    <source>
        <dbReference type="ARBA" id="ARBA00022723"/>
    </source>
</evidence>
<dbReference type="InterPro" id="IPR058739">
    <property type="entry name" value="NicX"/>
</dbReference>
<evidence type="ECO:0000313" key="3">
    <source>
        <dbReference type="Proteomes" id="UP001596274"/>
    </source>
</evidence>
<keyword evidence="1" id="KW-0479">Metal-binding</keyword>
<dbReference type="Proteomes" id="UP001596274">
    <property type="component" value="Unassembled WGS sequence"/>
</dbReference>
<evidence type="ECO:0000313" key="2">
    <source>
        <dbReference type="EMBL" id="MFC6771447.1"/>
    </source>
</evidence>
<dbReference type="GO" id="GO:0046872">
    <property type="term" value="F:metal ion binding"/>
    <property type="evidence" value="ECO:0007669"/>
    <property type="project" value="UniProtKB-KW"/>
</dbReference>
<dbReference type="PANTHER" id="PTHR34448:SF1">
    <property type="entry name" value="BLL6088 PROTEIN"/>
    <property type="match status" value="1"/>
</dbReference>